<dbReference type="InterPro" id="IPR025285">
    <property type="entry name" value="DUF4145"/>
</dbReference>
<accession>A0A3Q9I6U2</accession>
<reference evidence="3" key="1">
    <citation type="submission" date="2018-12" db="EMBL/GenBank/DDBJ databases">
        <title>Complete genome sequence of Paenibacillus sp. MBLB1234.</title>
        <authorList>
            <person name="Nam Y.-D."/>
            <person name="Kang J."/>
            <person name="Chung W.-H."/>
            <person name="Park Y.S."/>
        </authorList>
    </citation>
    <scope>NUCLEOTIDE SEQUENCE [LARGE SCALE GENOMIC DNA]</scope>
    <source>
        <strain evidence="3">MBLB1234</strain>
    </source>
</reference>
<name>A0A3Q9I6U2_9BACL</name>
<dbReference type="Pfam" id="PF13643">
    <property type="entry name" value="DUF4145"/>
    <property type="match status" value="1"/>
</dbReference>
<evidence type="ECO:0000259" key="1">
    <source>
        <dbReference type="Pfam" id="PF13643"/>
    </source>
</evidence>
<dbReference type="RefSeq" id="WP_126996183.1">
    <property type="nucleotide sequence ID" value="NZ_CP034346.1"/>
</dbReference>
<sequence length="196" mass="21906">MRLFGSWDNTRTTSGISYHCGFCGTNAAPSAYYYCVSKSSTSSKTTARIYICPNCNKPTYKSESEQIPGFKFGHEVKHLPNDEVRELYKEARKCTSIGAFTSSVLACRKLLMNVAVSQGAEEGKSFVEYINFLESRGYIPPGGRTWVDEIRKHGNQATHEIEMKTKEQAEGIIVFTEMLLKFIFEFPASVTSTSSS</sequence>
<dbReference type="KEGG" id="plut:EI981_05600"/>
<keyword evidence="3" id="KW-1185">Reference proteome</keyword>
<gene>
    <name evidence="2" type="ORF">EI981_05600</name>
</gene>
<organism evidence="2 3">
    <name type="scientific">Paenibacillus lutimineralis</name>
    <dbReference type="NCBI Taxonomy" id="2707005"/>
    <lineage>
        <taxon>Bacteria</taxon>
        <taxon>Bacillati</taxon>
        <taxon>Bacillota</taxon>
        <taxon>Bacilli</taxon>
        <taxon>Bacillales</taxon>
        <taxon>Paenibacillaceae</taxon>
        <taxon>Paenibacillus</taxon>
    </lineage>
</organism>
<protein>
    <submittedName>
        <fullName evidence="2">DUF4145 domain-containing protein</fullName>
    </submittedName>
</protein>
<feature type="domain" description="DUF4145" evidence="1">
    <location>
        <begin position="89"/>
        <end position="177"/>
    </location>
</feature>
<proteinExistence type="predicted"/>
<dbReference type="OrthoDB" id="2083942at2"/>
<evidence type="ECO:0000313" key="2">
    <source>
        <dbReference type="EMBL" id="AZS13977.1"/>
    </source>
</evidence>
<evidence type="ECO:0000313" key="3">
    <source>
        <dbReference type="Proteomes" id="UP000270678"/>
    </source>
</evidence>
<dbReference type="AlphaFoldDB" id="A0A3Q9I6U2"/>
<dbReference type="EMBL" id="CP034346">
    <property type="protein sequence ID" value="AZS13977.1"/>
    <property type="molecule type" value="Genomic_DNA"/>
</dbReference>
<dbReference type="Proteomes" id="UP000270678">
    <property type="component" value="Chromosome"/>
</dbReference>